<dbReference type="Proteomes" id="UP000664052">
    <property type="component" value="Unassembled WGS sequence"/>
</dbReference>
<dbReference type="RefSeq" id="WP_207050400.1">
    <property type="nucleotide sequence ID" value="NZ_JAFIMU010000004.1"/>
</dbReference>
<dbReference type="Pfam" id="PF05368">
    <property type="entry name" value="NmrA"/>
    <property type="match status" value="1"/>
</dbReference>
<dbReference type="PANTHER" id="PTHR47128:SF2">
    <property type="entry name" value="PROTEIN HIGH CHLOROPHYLL FLUORESCENCE PHENOTYPE 244, CHLOROPLASTIC"/>
    <property type="match status" value="1"/>
</dbReference>
<dbReference type="SUPFAM" id="SSF51735">
    <property type="entry name" value="NAD(P)-binding Rossmann-fold domains"/>
    <property type="match status" value="1"/>
</dbReference>
<evidence type="ECO:0000259" key="3">
    <source>
        <dbReference type="Pfam" id="PF05368"/>
    </source>
</evidence>
<dbReference type="PANTHER" id="PTHR47128">
    <property type="match status" value="1"/>
</dbReference>
<protein>
    <submittedName>
        <fullName evidence="4">NmrA family NAD(P)-binding protein</fullName>
    </submittedName>
</protein>
<comment type="caution">
    <text evidence="4">The sequence shown here is derived from an EMBL/GenBank/DDBJ whole genome shotgun (WGS) entry which is preliminary data.</text>
</comment>
<feature type="domain" description="NmrA-like" evidence="3">
    <location>
        <begin position="6"/>
        <end position="244"/>
    </location>
</feature>
<dbReference type="EMBL" id="JAFIMU010000004">
    <property type="protein sequence ID" value="MBN8227556.1"/>
    <property type="molecule type" value="Genomic_DNA"/>
</dbReference>
<keyword evidence="1" id="KW-0602">Photosynthesis</keyword>
<dbReference type="InterPro" id="IPR044256">
    <property type="entry name" value="HCF244-like"/>
</dbReference>
<dbReference type="InterPro" id="IPR036291">
    <property type="entry name" value="NAD(P)-bd_dom_sf"/>
</dbReference>
<accession>A0ABS3D7B4</accession>
<dbReference type="InterPro" id="IPR008030">
    <property type="entry name" value="NmrA-like"/>
</dbReference>
<keyword evidence="5" id="KW-1185">Reference proteome</keyword>
<evidence type="ECO:0000313" key="4">
    <source>
        <dbReference type="EMBL" id="MBN8227556.1"/>
    </source>
</evidence>
<organism evidence="4 5">
    <name type="scientific">Corallococcus macrosporus</name>
    <dbReference type="NCBI Taxonomy" id="35"/>
    <lineage>
        <taxon>Bacteria</taxon>
        <taxon>Pseudomonadati</taxon>
        <taxon>Myxococcota</taxon>
        <taxon>Myxococcia</taxon>
        <taxon>Myxococcales</taxon>
        <taxon>Cystobacterineae</taxon>
        <taxon>Myxococcaceae</taxon>
        <taxon>Corallococcus</taxon>
    </lineage>
</organism>
<dbReference type="Gene3D" id="3.40.50.720">
    <property type="entry name" value="NAD(P)-binding Rossmann-like Domain"/>
    <property type="match status" value="1"/>
</dbReference>
<gene>
    <name evidence="4" type="ORF">JYK02_08555</name>
</gene>
<proteinExistence type="predicted"/>
<reference evidence="4 5" key="1">
    <citation type="submission" date="2021-02" db="EMBL/GenBank/DDBJ databases">
        <title>De Novo genome assembly of isolated myxobacteria.</title>
        <authorList>
            <person name="Stevens D.C."/>
        </authorList>
    </citation>
    <scope>NUCLEOTIDE SEQUENCE [LARGE SCALE GENOMIC DNA]</scope>
    <source>
        <strain evidence="4 5">ATCC 29039</strain>
    </source>
</reference>
<keyword evidence="2" id="KW-0604">Photosystem II</keyword>
<name>A0ABS3D7B4_9BACT</name>
<sequence>MRGITAVAGGTGMLGGTVCQQLRAGGARVRALVRPTSDSRRVERLKRLGVETHPGDLKQPASLDALCAGAQAVITTASCMLSRQPGDSIQSVDLEGQLALVEAARRAGVEHFVFVSFPPLQGNFPLQDAKRAVEQEVLRGGFPRTTLLRPTFFSDVWLSAAMGFDAVKARARVLGTGEGRVNWITLEDVARFAAGALDTPRAWGAVLELGAEEAVGQLQVVRLFEERSGRAWEREYVPESALREQYEATTDPLQRSFAALMLNLALGCELDPRPAMDAIPVRPRPVADFVERVLAGQPLAQEEARG</sequence>
<evidence type="ECO:0000313" key="5">
    <source>
        <dbReference type="Proteomes" id="UP000664052"/>
    </source>
</evidence>
<evidence type="ECO:0000256" key="1">
    <source>
        <dbReference type="ARBA" id="ARBA00022531"/>
    </source>
</evidence>
<evidence type="ECO:0000256" key="2">
    <source>
        <dbReference type="ARBA" id="ARBA00023276"/>
    </source>
</evidence>